<dbReference type="Pfam" id="PF18380">
    <property type="entry name" value="GEN1_C"/>
    <property type="match status" value="1"/>
</dbReference>
<feature type="compositionally biased region" description="Low complexity" evidence="1">
    <location>
        <begin position="563"/>
        <end position="572"/>
    </location>
</feature>
<reference evidence="3" key="1">
    <citation type="submission" date="2010-05" db="EMBL/GenBank/DDBJ databases">
        <title>The Genome Sequence of Magnaporthe poae strain ATCC 64411.</title>
        <authorList>
            <consortium name="The Broad Institute Genome Sequencing Platform"/>
            <consortium name="Broad Institute Genome Sequencing Center for Infectious Disease"/>
            <person name="Ma L.-J."/>
            <person name="Dead R."/>
            <person name="Young S."/>
            <person name="Zeng Q."/>
            <person name="Koehrsen M."/>
            <person name="Alvarado L."/>
            <person name="Berlin A."/>
            <person name="Chapman S.B."/>
            <person name="Chen Z."/>
            <person name="Freedman E."/>
            <person name="Gellesch M."/>
            <person name="Goldberg J."/>
            <person name="Griggs A."/>
            <person name="Gujja S."/>
            <person name="Heilman E.R."/>
            <person name="Heiman D."/>
            <person name="Hepburn T."/>
            <person name="Howarth C."/>
            <person name="Jen D."/>
            <person name="Larson L."/>
            <person name="Mehta T."/>
            <person name="Neiman D."/>
            <person name="Pearson M."/>
            <person name="Roberts A."/>
            <person name="Saif S."/>
            <person name="Shea T."/>
            <person name="Shenoy N."/>
            <person name="Sisk P."/>
            <person name="Stolte C."/>
            <person name="Sykes S."/>
            <person name="Walk T."/>
            <person name="White J."/>
            <person name="Yandava C."/>
            <person name="Haas B."/>
            <person name="Nusbaum C."/>
            <person name="Birren B."/>
        </authorList>
    </citation>
    <scope>NUCLEOTIDE SEQUENCE</scope>
    <source>
        <strain evidence="3">ATCC 64411</strain>
    </source>
</reference>
<dbReference type="OrthoDB" id="2959108at2759"/>
<reference evidence="4" key="4">
    <citation type="journal article" date="2015" name="G3 (Bethesda)">
        <title>Genome sequences of three phytopathogenic species of the Magnaporthaceae family of fungi.</title>
        <authorList>
            <person name="Okagaki L.H."/>
            <person name="Nunes C.C."/>
            <person name="Sailsbery J."/>
            <person name="Clay B."/>
            <person name="Brown D."/>
            <person name="John T."/>
            <person name="Oh Y."/>
            <person name="Young N."/>
            <person name="Fitzgerald M."/>
            <person name="Haas B.J."/>
            <person name="Zeng Q."/>
            <person name="Young S."/>
            <person name="Adiconis X."/>
            <person name="Fan L."/>
            <person name="Levin J.Z."/>
            <person name="Mitchell T.K."/>
            <person name="Okubara P.A."/>
            <person name="Farman M.L."/>
            <person name="Kohn L.M."/>
            <person name="Birren B."/>
            <person name="Ma L.-J."/>
            <person name="Dean R.A."/>
        </authorList>
    </citation>
    <scope>NUCLEOTIDE SEQUENCE</scope>
    <source>
        <strain evidence="4">ATCC 64411 / 73-15</strain>
    </source>
</reference>
<feature type="compositionally biased region" description="Pro residues" evidence="1">
    <location>
        <begin position="590"/>
        <end position="600"/>
    </location>
</feature>
<feature type="compositionally biased region" description="Low complexity" evidence="1">
    <location>
        <begin position="741"/>
        <end position="759"/>
    </location>
</feature>
<accession>A0A0C4E7P5</accession>
<feature type="compositionally biased region" description="Polar residues" evidence="1">
    <location>
        <begin position="663"/>
        <end position="673"/>
    </location>
</feature>
<feature type="compositionally biased region" description="Low complexity" evidence="1">
    <location>
        <begin position="645"/>
        <end position="658"/>
    </location>
</feature>
<dbReference type="FunFam" id="3.40.50.1010:FF:000051">
    <property type="entry name" value="Rad2-like endonuclease, putative (AFU_orthologue AFUA_3G13260)"/>
    <property type="match status" value="1"/>
</dbReference>
<dbReference type="InterPro" id="IPR006085">
    <property type="entry name" value="XPG_DNA_repair_N"/>
</dbReference>
<feature type="domain" description="XPG N-terminal" evidence="2">
    <location>
        <begin position="1"/>
        <end position="94"/>
    </location>
</feature>
<feature type="compositionally biased region" description="Basic and acidic residues" evidence="1">
    <location>
        <begin position="475"/>
        <end position="490"/>
    </location>
</feature>
<dbReference type="InterPro" id="IPR029060">
    <property type="entry name" value="PIN-like_dom_sf"/>
</dbReference>
<gene>
    <name evidence="3" type="ORF">MAPG_08563</name>
</gene>
<feature type="compositionally biased region" description="Polar residues" evidence="1">
    <location>
        <begin position="723"/>
        <end position="734"/>
    </location>
</feature>
<dbReference type="VEuPathDB" id="FungiDB:MAPG_08563"/>
<dbReference type="InterPro" id="IPR041177">
    <property type="entry name" value="GEN1_C"/>
</dbReference>
<dbReference type="GO" id="GO:0017108">
    <property type="term" value="F:5'-flap endonuclease activity"/>
    <property type="evidence" value="ECO:0007669"/>
    <property type="project" value="TreeGrafter"/>
</dbReference>
<organism evidence="4 5">
    <name type="scientific">Magnaporthiopsis poae (strain ATCC 64411 / 73-15)</name>
    <name type="common">Kentucky bluegrass fungus</name>
    <name type="synonym">Magnaporthe poae</name>
    <dbReference type="NCBI Taxonomy" id="644358"/>
    <lineage>
        <taxon>Eukaryota</taxon>
        <taxon>Fungi</taxon>
        <taxon>Dikarya</taxon>
        <taxon>Ascomycota</taxon>
        <taxon>Pezizomycotina</taxon>
        <taxon>Sordariomycetes</taxon>
        <taxon>Sordariomycetidae</taxon>
        <taxon>Magnaporthales</taxon>
        <taxon>Magnaporthaceae</taxon>
        <taxon>Magnaporthiopsis</taxon>
    </lineage>
</organism>
<feature type="region of interest" description="Disordered" evidence="1">
    <location>
        <begin position="315"/>
        <end position="335"/>
    </location>
</feature>
<feature type="region of interest" description="Disordered" evidence="1">
    <location>
        <begin position="535"/>
        <end position="857"/>
    </location>
</feature>
<reference evidence="3" key="3">
    <citation type="submission" date="2011-03" db="EMBL/GenBank/DDBJ databases">
        <title>Annotation of Magnaporthe poae ATCC 64411.</title>
        <authorList>
            <person name="Ma L.-J."/>
            <person name="Dead R."/>
            <person name="Young S.K."/>
            <person name="Zeng Q."/>
            <person name="Gargeya S."/>
            <person name="Fitzgerald M."/>
            <person name="Haas B."/>
            <person name="Abouelleil A."/>
            <person name="Alvarado L."/>
            <person name="Arachchi H.M."/>
            <person name="Berlin A."/>
            <person name="Brown A."/>
            <person name="Chapman S.B."/>
            <person name="Chen Z."/>
            <person name="Dunbar C."/>
            <person name="Freedman E."/>
            <person name="Gearin G."/>
            <person name="Gellesch M."/>
            <person name="Goldberg J."/>
            <person name="Griggs A."/>
            <person name="Gujja S."/>
            <person name="Heiman D."/>
            <person name="Howarth C."/>
            <person name="Larson L."/>
            <person name="Lui A."/>
            <person name="MacDonald P.J.P."/>
            <person name="Mehta T."/>
            <person name="Montmayeur A."/>
            <person name="Murphy C."/>
            <person name="Neiman D."/>
            <person name="Pearson M."/>
            <person name="Priest M."/>
            <person name="Roberts A."/>
            <person name="Saif S."/>
            <person name="Shea T."/>
            <person name="Shenoy N."/>
            <person name="Sisk P."/>
            <person name="Stolte C."/>
            <person name="Sykes S."/>
            <person name="Yandava C."/>
            <person name="Wortman J."/>
            <person name="Nusbaum C."/>
            <person name="Birren B."/>
        </authorList>
    </citation>
    <scope>NUCLEOTIDE SEQUENCE</scope>
    <source>
        <strain evidence="3">ATCC 64411</strain>
    </source>
</reference>
<feature type="compositionally biased region" description="Polar residues" evidence="1">
    <location>
        <begin position="465"/>
        <end position="474"/>
    </location>
</feature>
<dbReference type="InterPro" id="IPR006084">
    <property type="entry name" value="XPG/Rad2"/>
</dbReference>
<dbReference type="Proteomes" id="UP000011715">
    <property type="component" value="Unassembled WGS sequence"/>
</dbReference>
<dbReference type="PANTHER" id="PTHR11081">
    <property type="entry name" value="FLAP ENDONUCLEASE FAMILY MEMBER"/>
    <property type="match status" value="1"/>
</dbReference>
<evidence type="ECO:0000313" key="4">
    <source>
        <dbReference type="EnsemblFungi" id="MAPG_08563T0"/>
    </source>
</evidence>
<evidence type="ECO:0000259" key="2">
    <source>
        <dbReference type="SMART" id="SM00485"/>
    </source>
</evidence>
<evidence type="ECO:0000256" key="1">
    <source>
        <dbReference type="SAM" id="MobiDB-lite"/>
    </source>
</evidence>
<reference evidence="5" key="2">
    <citation type="submission" date="2010-05" db="EMBL/GenBank/DDBJ databases">
        <title>The genome sequence of Magnaporthe poae strain ATCC 64411.</title>
        <authorList>
            <person name="Ma L.-J."/>
            <person name="Dead R."/>
            <person name="Young S."/>
            <person name="Zeng Q."/>
            <person name="Koehrsen M."/>
            <person name="Alvarado L."/>
            <person name="Berlin A."/>
            <person name="Chapman S.B."/>
            <person name="Chen Z."/>
            <person name="Freedman E."/>
            <person name="Gellesch M."/>
            <person name="Goldberg J."/>
            <person name="Griggs A."/>
            <person name="Gujja S."/>
            <person name="Heilman E.R."/>
            <person name="Heiman D."/>
            <person name="Hepburn T."/>
            <person name="Howarth C."/>
            <person name="Jen D."/>
            <person name="Larson L."/>
            <person name="Mehta T."/>
            <person name="Neiman D."/>
            <person name="Pearson M."/>
            <person name="Roberts A."/>
            <person name="Saif S."/>
            <person name="Shea T."/>
            <person name="Shenoy N."/>
            <person name="Sisk P."/>
            <person name="Stolte C."/>
            <person name="Sykes S."/>
            <person name="Walk T."/>
            <person name="White J."/>
            <person name="Yandava C."/>
            <person name="Haas B."/>
            <person name="Nusbaum C."/>
            <person name="Birren B."/>
        </authorList>
    </citation>
    <scope>NUCLEOTIDE SEQUENCE [LARGE SCALE GENOMIC DNA]</scope>
    <source>
        <strain evidence="5">ATCC 64411 / 73-15</strain>
    </source>
</reference>
<dbReference type="PANTHER" id="PTHR11081:SF75">
    <property type="entry name" value="ENDONUCLEASE, PUTATIVE (AFU_ORTHOLOGUE AFUA_3G13260)-RELATED"/>
    <property type="match status" value="1"/>
</dbReference>
<sequence length="905" mass="96331">MGIPGIYQEIGPGDRISLSKLAVQTLEETGRPLRLAIDISIWQFQALAARGGSNPAIRTLFYRLVRLQSHSIQPIFVFDGPNKPAMKRGRRTDGGRSGGNVVSTAMAKRLIRLVACQAARAGFGRSLCRIKRSDPPDVLTAWREGLRRELADNTSGSFSRRNKIIAAAMPDDFPDMEVLGYYTHPIVSRDAVLERLKSSFPGAAAGGDMDLQGLRDFAAHTFDWTGKGGATKFIRVLAPSLLVQKLLLPSSPQDCLVKAISKRRVDHPSSGRIPELRVSFLPLSVVDIDLDAEPEEAPEAHGRGGLALNSDDEFEEADVPGSTQGGGAKKGFDPSQPDMVWIPEAVVRLGAPEVLRNWEAGLGAKRAAASAPKKKAVASAPKATRTRRAKAALEPSHTMDRYLRATKKAFAHAESASTKPESLLNVLGGLSNQGSPNLESGAPPTRRARSRIDSQLKESGECVSDCSSGSSKQTRTNEKGTLKDATRSAREPSLPPASESAMAARSTADRAAASSVIVSSVGTRLAASKDTSNISSISNITDTTSSVSHAPVTPGRADAADGSSCSPPVCHQSPPPPRWKPVTLLSSSPPSSPASPPSLPPTSISSSLRSHPGFPLPEKSFDDPNLCTLSSLPPGTLNSSRKRMSSGSASSETSPATGMERLNISSSPDSPSTARRGRAAQARSGGGGGKRKQASILGFVNHGSGKQQAPAQRRAPTRREKSTSVSPPRRTTGSGDEELARPAASPPRFRRPPSIISLSSDDESEPEQKPTAEAVEQVVEPTTMQGPACHGKRAQVVESTGGPAATAVEDSDESGHNSEYSDEDTWATAESRLPPPSDTAEPGRGRVMTKPYRSRKSAVGYMAEVEVSREEADRMMRENETLAPGRRHQLYRRSDVFVIDLTDEP</sequence>
<dbReference type="EMBL" id="ADBL01002068">
    <property type="status" value="NOT_ANNOTATED_CDS"/>
    <property type="molecule type" value="Genomic_DNA"/>
</dbReference>
<keyword evidence="5" id="KW-1185">Reference proteome</keyword>
<dbReference type="EMBL" id="GL876973">
    <property type="protein sequence ID" value="KLU89592.1"/>
    <property type="molecule type" value="Genomic_DNA"/>
</dbReference>
<dbReference type="OMA" id="YIEHELG"/>
<dbReference type="CDD" id="cd09870">
    <property type="entry name" value="PIN_YEN1"/>
    <property type="match status" value="1"/>
</dbReference>
<dbReference type="eggNOG" id="KOG2520">
    <property type="taxonomic scope" value="Eukaryota"/>
</dbReference>
<feature type="compositionally biased region" description="Low complexity" evidence="1">
    <location>
        <begin position="601"/>
        <end position="612"/>
    </location>
</feature>
<proteinExistence type="predicted"/>
<feature type="compositionally biased region" description="Low complexity" evidence="1">
    <location>
        <begin position="535"/>
        <end position="546"/>
    </location>
</feature>
<feature type="compositionally biased region" description="Low complexity" evidence="1">
    <location>
        <begin position="368"/>
        <end position="383"/>
    </location>
</feature>
<name>A0A0C4E7P5_MAGP6</name>
<dbReference type="Pfam" id="PF00752">
    <property type="entry name" value="XPG_N"/>
    <property type="match status" value="1"/>
</dbReference>
<evidence type="ECO:0000313" key="3">
    <source>
        <dbReference type="EMBL" id="KLU89592.1"/>
    </source>
</evidence>
<feature type="region of interest" description="Disordered" evidence="1">
    <location>
        <begin position="426"/>
        <end position="506"/>
    </location>
</feature>
<dbReference type="EMBL" id="ADBL01002069">
    <property type="status" value="NOT_ANNOTATED_CDS"/>
    <property type="molecule type" value="Genomic_DNA"/>
</dbReference>
<reference evidence="4" key="5">
    <citation type="submission" date="2015-06" db="UniProtKB">
        <authorList>
            <consortium name="EnsemblFungi"/>
        </authorList>
    </citation>
    <scope>IDENTIFICATION</scope>
    <source>
        <strain evidence="4">ATCC 64411</strain>
    </source>
</reference>
<feature type="region of interest" description="Disordered" evidence="1">
    <location>
        <begin position="368"/>
        <end position="390"/>
    </location>
</feature>
<evidence type="ECO:0000313" key="5">
    <source>
        <dbReference type="Proteomes" id="UP000011715"/>
    </source>
</evidence>
<dbReference type="EnsemblFungi" id="MAPG_08563T0">
    <property type="protein sequence ID" value="MAPG_08563T0"/>
    <property type="gene ID" value="MAPG_08563"/>
</dbReference>
<dbReference type="STRING" id="644358.A0A0C4E7P5"/>
<feature type="compositionally biased region" description="Basic and acidic residues" evidence="1">
    <location>
        <begin position="450"/>
        <end position="460"/>
    </location>
</feature>
<dbReference type="AlphaFoldDB" id="A0A0C4E7P5"/>
<dbReference type="Gene3D" id="3.40.50.1010">
    <property type="entry name" value="5'-nuclease"/>
    <property type="match status" value="1"/>
</dbReference>
<protein>
    <recommendedName>
        <fullName evidence="2">XPG N-terminal domain-containing protein</fullName>
    </recommendedName>
</protein>
<feature type="compositionally biased region" description="Polar residues" evidence="1">
    <location>
        <begin position="627"/>
        <end position="638"/>
    </location>
</feature>
<dbReference type="SUPFAM" id="SSF88723">
    <property type="entry name" value="PIN domain-like"/>
    <property type="match status" value="1"/>
</dbReference>
<dbReference type="SMART" id="SM00485">
    <property type="entry name" value="XPGN"/>
    <property type="match status" value="1"/>
</dbReference>